<evidence type="ECO:0000313" key="5">
    <source>
        <dbReference type="EMBL" id="RZT84294.1"/>
    </source>
</evidence>
<evidence type="ECO:0000256" key="3">
    <source>
        <dbReference type="ARBA" id="ARBA00023002"/>
    </source>
</evidence>
<dbReference type="InterPro" id="IPR045313">
    <property type="entry name" value="CBR1-like"/>
</dbReference>
<dbReference type="PANTHER" id="PTHR43490">
    <property type="entry name" value="(+)-NEOMENTHOL DEHYDROGENASE"/>
    <property type="match status" value="1"/>
</dbReference>
<evidence type="ECO:0000256" key="2">
    <source>
        <dbReference type="ARBA" id="ARBA00022857"/>
    </source>
</evidence>
<dbReference type="InterPro" id="IPR002347">
    <property type="entry name" value="SDR_fam"/>
</dbReference>
<comment type="caution">
    <text evidence="5">The sequence shown here is derived from an EMBL/GenBank/DDBJ whole genome shotgun (WGS) entry which is preliminary data.</text>
</comment>
<dbReference type="PRINTS" id="PR00081">
    <property type="entry name" value="GDHRDH"/>
</dbReference>
<dbReference type="EMBL" id="SHKL01000001">
    <property type="protein sequence ID" value="RZT84294.1"/>
    <property type="molecule type" value="Genomic_DNA"/>
</dbReference>
<reference evidence="5 6" key="1">
    <citation type="submission" date="2019-02" db="EMBL/GenBank/DDBJ databases">
        <title>Sequencing the genomes of 1000 actinobacteria strains.</title>
        <authorList>
            <person name="Klenk H.-P."/>
        </authorList>
    </citation>
    <scope>NUCLEOTIDE SEQUENCE [LARGE SCALE GENOMIC DNA]</scope>
    <source>
        <strain evidence="5 6">DSM 45779</strain>
    </source>
</reference>
<accession>A0A4Q7UTG1</accession>
<name>A0A4Q7UTG1_PSEST</name>
<proteinExistence type="inferred from homology"/>
<dbReference type="PRINTS" id="PR00080">
    <property type="entry name" value="SDRFAMILY"/>
</dbReference>
<evidence type="ECO:0000256" key="4">
    <source>
        <dbReference type="RuleBase" id="RU000363"/>
    </source>
</evidence>
<comment type="similarity">
    <text evidence="1 4">Belongs to the short-chain dehydrogenases/reductases (SDR) family.</text>
</comment>
<dbReference type="InterPro" id="IPR036291">
    <property type="entry name" value="NAD(P)-bd_dom_sf"/>
</dbReference>
<evidence type="ECO:0000256" key="1">
    <source>
        <dbReference type="ARBA" id="ARBA00006484"/>
    </source>
</evidence>
<dbReference type="GO" id="GO:0016616">
    <property type="term" value="F:oxidoreductase activity, acting on the CH-OH group of donors, NAD or NADP as acceptor"/>
    <property type="evidence" value="ECO:0007669"/>
    <property type="project" value="InterPro"/>
</dbReference>
<dbReference type="CDD" id="cd05324">
    <property type="entry name" value="carb_red_PTCR-like_SDR_c"/>
    <property type="match status" value="1"/>
</dbReference>
<dbReference type="Gene3D" id="3.40.50.720">
    <property type="entry name" value="NAD(P)-binding Rossmann-like Domain"/>
    <property type="match status" value="1"/>
</dbReference>
<gene>
    <name evidence="5" type="ORF">EV383_1132</name>
</gene>
<keyword evidence="3" id="KW-0560">Oxidoreductase</keyword>
<dbReference type="SUPFAM" id="SSF51735">
    <property type="entry name" value="NAD(P)-binding Rossmann-fold domains"/>
    <property type="match status" value="1"/>
</dbReference>
<dbReference type="Proteomes" id="UP000291591">
    <property type="component" value="Unassembled WGS sequence"/>
</dbReference>
<dbReference type="AlphaFoldDB" id="A0A4Q7UTG1"/>
<dbReference type="OrthoDB" id="9781117at2"/>
<sequence length="241" mass="25026">MADDAKTTVLITGANKGLGFTTARRLGEKGWRVLIGSRDAERGAVAARELTEDGLDVTAVTLDVTSDGSVAAAAARIGEEFGRLDVLVNNAGISGAHTSTAETGPDDVRDVYETNVFGPVRVTKAMIPLLERSDAPRIVMVSSGLGSQVVTADPERIENSVPGLAYQSSKAALNMLMSQYARALPGFRVNAADPGYTATDLNGNSGPQTVQEGTDAIVTLATVASDGPTGTFVDRDGAMPW</sequence>
<keyword evidence="6" id="KW-1185">Reference proteome</keyword>
<dbReference type="PANTHER" id="PTHR43490:SF99">
    <property type="entry name" value="SHORT-CHAIN DEHYDROGENASE_REDUCTASE"/>
    <property type="match status" value="1"/>
</dbReference>
<dbReference type="Pfam" id="PF00106">
    <property type="entry name" value="adh_short"/>
    <property type="match status" value="1"/>
</dbReference>
<evidence type="ECO:0000313" key="6">
    <source>
        <dbReference type="Proteomes" id="UP000291591"/>
    </source>
</evidence>
<organism evidence="5 6">
    <name type="scientific">Pseudonocardia sediminis</name>
    <dbReference type="NCBI Taxonomy" id="1397368"/>
    <lineage>
        <taxon>Bacteria</taxon>
        <taxon>Bacillati</taxon>
        <taxon>Actinomycetota</taxon>
        <taxon>Actinomycetes</taxon>
        <taxon>Pseudonocardiales</taxon>
        <taxon>Pseudonocardiaceae</taxon>
        <taxon>Pseudonocardia</taxon>
    </lineage>
</organism>
<keyword evidence="2" id="KW-0521">NADP</keyword>
<protein>
    <submittedName>
        <fullName evidence="5">NAD(P)-dependent dehydrogenase (Short-subunit alcohol dehydrogenase family)</fullName>
    </submittedName>
</protein>
<dbReference type="RefSeq" id="WP_130288913.1">
    <property type="nucleotide sequence ID" value="NZ_SHKL01000001.1"/>
</dbReference>